<dbReference type="AlphaFoldDB" id="A0A4R7KBL2"/>
<dbReference type="PANTHER" id="PTHR38451:SF1">
    <property type="entry name" value="TRNA (ADENINE(22)-N(1))-METHYLTRANSFERASE"/>
    <property type="match status" value="1"/>
</dbReference>
<gene>
    <name evidence="1" type="ORF">EDD71_1219</name>
</gene>
<accession>A0A4R7KBL2</accession>
<dbReference type="GO" id="GO:0032259">
    <property type="term" value="P:methylation"/>
    <property type="evidence" value="ECO:0007669"/>
    <property type="project" value="UniProtKB-KW"/>
</dbReference>
<dbReference type="GO" id="GO:0160105">
    <property type="term" value="F:tRNA (adenine(22)-N1)-methyltransferase activity"/>
    <property type="evidence" value="ECO:0007669"/>
    <property type="project" value="InterPro"/>
</dbReference>
<dbReference type="PIRSF" id="PIRSF018637">
    <property type="entry name" value="TrmK"/>
    <property type="match status" value="1"/>
</dbReference>
<keyword evidence="1" id="KW-0808">Transferase</keyword>
<evidence type="ECO:0000313" key="2">
    <source>
        <dbReference type="Proteomes" id="UP000295325"/>
    </source>
</evidence>
<organism evidence="1 2">
    <name type="scientific">Fonticella tunisiensis</name>
    <dbReference type="NCBI Taxonomy" id="1096341"/>
    <lineage>
        <taxon>Bacteria</taxon>
        <taxon>Bacillati</taxon>
        <taxon>Bacillota</taxon>
        <taxon>Clostridia</taxon>
        <taxon>Eubacteriales</taxon>
        <taxon>Clostridiaceae</taxon>
        <taxon>Fonticella</taxon>
    </lineage>
</organism>
<dbReference type="Proteomes" id="UP000295325">
    <property type="component" value="Unassembled WGS sequence"/>
</dbReference>
<sequence>MNLSKRLKHIVKMIPSCRCLADIGTDHGYIPIYTVMNNISKYAIASDINQGPINAAIQNIKKFNLNDKIQTRVGSGLSTITEGEADVIVIAGMGGTLITEILAEGSPVARQAEYLILQPVQYPEVLRKYLVNNGYIIIDEDIVKEDNKYYQVIKAANGISKPYDKEVYYYIGKILIDKGNPLLKEYIEYKMDILKNILEQLSEKQQVEKYRELSQLINEFKDVILCL</sequence>
<dbReference type="PANTHER" id="PTHR38451">
    <property type="entry name" value="TRNA (ADENINE(22)-N(1))-METHYLTRANSFERASE"/>
    <property type="match status" value="1"/>
</dbReference>
<dbReference type="SUPFAM" id="SSF53335">
    <property type="entry name" value="S-adenosyl-L-methionine-dependent methyltransferases"/>
    <property type="match status" value="1"/>
</dbReference>
<reference evidence="1 2" key="1">
    <citation type="submission" date="2019-03" db="EMBL/GenBank/DDBJ databases">
        <title>Genomic Encyclopedia of Type Strains, Phase IV (KMG-IV): sequencing the most valuable type-strain genomes for metagenomic binning, comparative biology and taxonomic classification.</title>
        <authorList>
            <person name="Goeker M."/>
        </authorList>
    </citation>
    <scope>NUCLEOTIDE SEQUENCE [LARGE SCALE GENOMIC DNA]</scope>
    <source>
        <strain evidence="1 2">DSM 24455</strain>
    </source>
</reference>
<dbReference type="RefSeq" id="WP_133628814.1">
    <property type="nucleotide sequence ID" value="NZ_SOAZ01000021.1"/>
</dbReference>
<dbReference type="InterPro" id="IPR029063">
    <property type="entry name" value="SAM-dependent_MTases_sf"/>
</dbReference>
<dbReference type="OrthoDB" id="5881184at2"/>
<proteinExistence type="predicted"/>
<dbReference type="InterPro" id="IPR006901">
    <property type="entry name" value="TrmK"/>
</dbReference>
<dbReference type="EMBL" id="SOAZ01000021">
    <property type="protein sequence ID" value="TDT51083.1"/>
    <property type="molecule type" value="Genomic_DNA"/>
</dbReference>
<evidence type="ECO:0000313" key="1">
    <source>
        <dbReference type="EMBL" id="TDT51083.1"/>
    </source>
</evidence>
<dbReference type="Gene3D" id="3.40.50.150">
    <property type="entry name" value="Vaccinia Virus protein VP39"/>
    <property type="match status" value="1"/>
</dbReference>
<name>A0A4R7KBL2_9CLOT</name>
<dbReference type="Gene3D" id="1.10.287.1890">
    <property type="match status" value="1"/>
</dbReference>
<dbReference type="Pfam" id="PF04816">
    <property type="entry name" value="TrmK"/>
    <property type="match status" value="1"/>
</dbReference>
<comment type="caution">
    <text evidence="1">The sequence shown here is derived from an EMBL/GenBank/DDBJ whole genome shotgun (WGS) entry which is preliminary data.</text>
</comment>
<keyword evidence="1" id="KW-0489">Methyltransferase</keyword>
<keyword evidence="2" id="KW-1185">Reference proteome</keyword>
<protein>
    <submittedName>
        <fullName evidence="1">tRNA (Adenine22-N1)-methyltransferase</fullName>
    </submittedName>
</protein>